<proteinExistence type="predicted"/>
<sequence>MPRAPVFRPHRRVPVVLTSTSRIETAVSAEVASDANLSSPNVPVVVQEASTRRSTEGVAQPTGVHLDTGAPPSTLVYFGAATSSQPGAWREAEPDGRDPSCADNEADEYVLPPSGSSGHGSFLDWASDGSSCFSDYSAVPGGQMALLDDVPFLSNLHHGDSTSGSAGSSTTDKDESISPVGNQLADGGGAAMHHDSSSILFADNVGWGRDDVPLEHEDASILDNPHPSESRAAPSDGSETASNDGSPYASEDDIWLSTDEDEAFGPVGLAPVSTVEDYGAFLFLSGQANITEAAYNICRMFFNAERANGAGRLRCITTIRRKVAPAMREAWGLPLQMGSIPATDATGDPKSVYFILPSTHVKRDVSFRGTYDLFFAALGPDADGTLEPEYYHSMMHLKRKMVTCPLQQPHFNFDGNTWTVGGLVNTLLTGGTYLEGLVIGKPEYASAEAGLHADSNVRAGDFVVPCYADGLLVGRIVSPHWLTNFAARISWCPVANRSNVVEALEPAPYDGPRVEPTNGAAETLPMGGITGMDAKGNKWLRLAICPFMNYCTVRQGNSTSTGTVAFAYPGWCYRDKASRHAVRYIGVSPAGLCSDDILRLIQDDLREGTTVGWMGEDPDGAKVRILVDVSFFVGDYVQVAKSSNMRSVCANAPCPLCAYRKQKEAGSQYAGVGDCTDASLACTTARTLSVLSALSVLDKED</sequence>
<feature type="compositionally biased region" description="Low complexity" evidence="1">
    <location>
        <begin position="161"/>
        <end position="170"/>
    </location>
</feature>
<evidence type="ECO:0000256" key="1">
    <source>
        <dbReference type="SAM" id="MobiDB-lite"/>
    </source>
</evidence>
<evidence type="ECO:0000313" key="2">
    <source>
        <dbReference type="EMBL" id="OSX79934.1"/>
    </source>
</evidence>
<reference evidence="2 3" key="1">
    <citation type="submission" date="2017-03" db="EMBL/GenBank/DDBJ databases">
        <title>WGS assembly of Porphyra umbilicalis.</title>
        <authorList>
            <person name="Brawley S.H."/>
            <person name="Blouin N.A."/>
            <person name="Ficko-Blean E."/>
            <person name="Wheeler G.L."/>
            <person name="Lohr M."/>
            <person name="Goodson H.V."/>
            <person name="Jenkins J.W."/>
            <person name="Blaby-Haas C.E."/>
            <person name="Helliwell K.E."/>
            <person name="Chan C."/>
            <person name="Marriage T."/>
            <person name="Bhattacharya D."/>
            <person name="Klein A.S."/>
            <person name="Badis Y."/>
            <person name="Brodie J."/>
            <person name="Cao Y."/>
            <person name="Collen J."/>
            <person name="Dittami S.M."/>
            <person name="Gachon C.M."/>
            <person name="Green B.R."/>
            <person name="Karpowicz S."/>
            <person name="Kim J.W."/>
            <person name="Kudahl U."/>
            <person name="Lin S."/>
            <person name="Michel G."/>
            <person name="Mittag M."/>
            <person name="Olson B.J."/>
            <person name="Pangilinan J."/>
            <person name="Peng Y."/>
            <person name="Qiu H."/>
            <person name="Shu S."/>
            <person name="Singer J.T."/>
            <person name="Smith A.G."/>
            <person name="Sprecher B.N."/>
            <person name="Wagner V."/>
            <person name="Wang W."/>
            <person name="Wang Z.-Y."/>
            <person name="Yan J."/>
            <person name="Yarish C."/>
            <person name="Zoeuner-Riek S."/>
            <person name="Zhuang Y."/>
            <person name="Zou Y."/>
            <person name="Lindquist E.A."/>
            <person name="Grimwood J."/>
            <person name="Barry K."/>
            <person name="Rokhsar D.S."/>
            <person name="Schmutz J."/>
            <person name="Stiller J.W."/>
            <person name="Grossman A.R."/>
            <person name="Prochnik S.E."/>
        </authorList>
    </citation>
    <scope>NUCLEOTIDE SEQUENCE [LARGE SCALE GENOMIC DNA]</scope>
    <source>
        <strain evidence="2">4086291</strain>
    </source>
</reference>
<protein>
    <submittedName>
        <fullName evidence="2">Uncharacterized protein</fullName>
    </submittedName>
</protein>
<feature type="region of interest" description="Disordered" evidence="1">
    <location>
        <begin position="219"/>
        <end position="252"/>
    </location>
</feature>
<accession>A0A1X6PGF5</accession>
<dbReference type="EMBL" id="KV918784">
    <property type="protein sequence ID" value="OSX79934.1"/>
    <property type="molecule type" value="Genomic_DNA"/>
</dbReference>
<name>A0A1X6PGF5_PORUM</name>
<dbReference type="AlphaFoldDB" id="A0A1X6PGF5"/>
<feature type="region of interest" description="Disordered" evidence="1">
    <location>
        <begin position="158"/>
        <end position="193"/>
    </location>
</feature>
<dbReference type="OrthoDB" id="2351769at2759"/>
<feature type="compositionally biased region" description="Basic and acidic residues" evidence="1">
    <location>
        <begin position="90"/>
        <end position="100"/>
    </location>
</feature>
<organism evidence="2 3">
    <name type="scientific">Porphyra umbilicalis</name>
    <name type="common">Purple laver</name>
    <name type="synonym">Red alga</name>
    <dbReference type="NCBI Taxonomy" id="2786"/>
    <lineage>
        <taxon>Eukaryota</taxon>
        <taxon>Rhodophyta</taxon>
        <taxon>Bangiophyceae</taxon>
        <taxon>Bangiales</taxon>
        <taxon>Bangiaceae</taxon>
        <taxon>Porphyra</taxon>
    </lineage>
</organism>
<keyword evidence="3" id="KW-1185">Reference proteome</keyword>
<evidence type="ECO:0000313" key="3">
    <source>
        <dbReference type="Proteomes" id="UP000218209"/>
    </source>
</evidence>
<gene>
    <name evidence="2" type="ORF">BU14_0068s0029</name>
</gene>
<dbReference type="Proteomes" id="UP000218209">
    <property type="component" value="Unassembled WGS sequence"/>
</dbReference>
<feature type="region of interest" description="Disordered" evidence="1">
    <location>
        <begin position="86"/>
        <end position="107"/>
    </location>
</feature>
<feature type="region of interest" description="Disordered" evidence="1">
    <location>
        <begin position="47"/>
        <end position="70"/>
    </location>
</feature>